<gene>
    <name evidence="16" type="ORF">CORC01_01758</name>
</gene>
<dbReference type="InterPro" id="IPR007905">
    <property type="entry name" value="EBP"/>
</dbReference>
<evidence type="ECO:0000256" key="3">
    <source>
        <dbReference type="ARBA" id="ARBA00022516"/>
    </source>
</evidence>
<protein>
    <submittedName>
        <fullName evidence="16">Emopamil binding protein</fullName>
    </submittedName>
</protein>
<dbReference type="InterPro" id="IPR033118">
    <property type="entry name" value="EXPERA"/>
</dbReference>
<feature type="transmembrane region" description="Helical" evidence="14">
    <location>
        <begin position="190"/>
        <end position="212"/>
    </location>
</feature>
<feature type="transmembrane region" description="Helical" evidence="14">
    <location>
        <begin position="35"/>
        <end position="55"/>
    </location>
</feature>
<evidence type="ECO:0000313" key="16">
    <source>
        <dbReference type="EMBL" id="OHF03000.1"/>
    </source>
</evidence>
<keyword evidence="8" id="KW-0443">Lipid metabolism</keyword>
<proteinExistence type="inferred from homology"/>
<name>A0A1G4BNG4_9PEZI</name>
<keyword evidence="10" id="KW-1207">Sterol metabolism</keyword>
<feature type="transmembrane region" description="Helical" evidence="14">
    <location>
        <begin position="67"/>
        <end position="89"/>
    </location>
</feature>
<keyword evidence="9 13" id="KW-0472">Membrane</keyword>
<dbReference type="EMBL" id="MJBS01000009">
    <property type="protein sequence ID" value="OHF03000.1"/>
    <property type="molecule type" value="Genomic_DNA"/>
</dbReference>
<keyword evidence="4 13" id="KW-0812">Transmembrane</keyword>
<dbReference type="Pfam" id="PF05241">
    <property type="entry name" value="EBP"/>
    <property type="match status" value="1"/>
</dbReference>
<dbReference type="GO" id="GO:0005783">
    <property type="term" value="C:endoplasmic reticulum"/>
    <property type="evidence" value="ECO:0007669"/>
    <property type="project" value="TreeGrafter"/>
</dbReference>
<dbReference type="Proteomes" id="UP000176998">
    <property type="component" value="Unassembled WGS sequence"/>
</dbReference>
<evidence type="ECO:0000256" key="12">
    <source>
        <dbReference type="ARBA" id="ARBA00023235"/>
    </source>
</evidence>
<dbReference type="AlphaFoldDB" id="A0A1G4BNG4"/>
<keyword evidence="11" id="KW-0753">Steroid metabolism</keyword>
<keyword evidence="6 13" id="KW-1133">Transmembrane helix</keyword>
<evidence type="ECO:0000256" key="1">
    <source>
        <dbReference type="ARBA" id="ARBA00004141"/>
    </source>
</evidence>
<evidence type="ECO:0000256" key="7">
    <source>
        <dbReference type="ARBA" id="ARBA00023011"/>
    </source>
</evidence>
<keyword evidence="7" id="KW-0756">Sterol biosynthesis</keyword>
<dbReference type="GeneID" id="34554922"/>
<dbReference type="PANTHER" id="PTHR14207:SF0">
    <property type="entry name" value="3-BETA-HYDROXYSTEROID-DELTA(8),DELTA(7)-ISOMERASE"/>
    <property type="match status" value="1"/>
</dbReference>
<evidence type="ECO:0000256" key="13">
    <source>
        <dbReference type="PROSITE-ProRule" id="PRU01087"/>
    </source>
</evidence>
<keyword evidence="5" id="KW-0752">Steroid biosynthesis</keyword>
<evidence type="ECO:0000256" key="9">
    <source>
        <dbReference type="ARBA" id="ARBA00023136"/>
    </source>
</evidence>
<keyword evidence="12" id="KW-0413">Isomerase</keyword>
<comment type="subcellular location">
    <subcellularLocation>
        <location evidence="1">Membrane</location>
        <topology evidence="1">Multi-pass membrane protein</topology>
    </subcellularLocation>
</comment>
<evidence type="ECO:0000256" key="5">
    <source>
        <dbReference type="ARBA" id="ARBA00022955"/>
    </source>
</evidence>
<feature type="transmembrane region" description="Helical" evidence="14">
    <location>
        <begin position="120"/>
        <end position="145"/>
    </location>
</feature>
<dbReference type="GO" id="GO:0047750">
    <property type="term" value="F:cholestenol delta-isomerase activity"/>
    <property type="evidence" value="ECO:0007669"/>
    <property type="project" value="InterPro"/>
</dbReference>
<evidence type="ECO:0000256" key="4">
    <source>
        <dbReference type="ARBA" id="ARBA00022692"/>
    </source>
</evidence>
<dbReference type="RefSeq" id="XP_022480138.1">
    <property type="nucleotide sequence ID" value="XM_022613412.1"/>
</dbReference>
<organism evidence="16 17">
    <name type="scientific">Colletotrichum orchidophilum</name>
    <dbReference type="NCBI Taxonomy" id="1209926"/>
    <lineage>
        <taxon>Eukaryota</taxon>
        <taxon>Fungi</taxon>
        <taxon>Dikarya</taxon>
        <taxon>Ascomycota</taxon>
        <taxon>Pezizomycotina</taxon>
        <taxon>Sordariomycetes</taxon>
        <taxon>Hypocreomycetidae</taxon>
        <taxon>Glomerellales</taxon>
        <taxon>Glomerellaceae</taxon>
        <taxon>Colletotrichum</taxon>
    </lineage>
</organism>
<evidence type="ECO:0000256" key="6">
    <source>
        <dbReference type="ARBA" id="ARBA00022989"/>
    </source>
</evidence>
<dbReference type="OrthoDB" id="58557at2759"/>
<reference evidence="16 17" key="1">
    <citation type="submission" date="2016-09" db="EMBL/GenBank/DDBJ databases">
        <authorList>
            <person name="Capua I."/>
            <person name="De Benedictis P."/>
            <person name="Joannis T."/>
            <person name="Lombin L.H."/>
            <person name="Cattoli G."/>
        </authorList>
    </citation>
    <scope>NUCLEOTIDE SEQUENCE [LARGE SCALE GENOMIC DNA]</scope>
    <source>
        <strain evidence="16 17">IMI 309357</strain>
    </source>
</reference>
<keyword evidence="3" id="KW-0444">Lipid biosynthesis</keyword>
<evidence type="ECO:0000256" key="14">
    <source>
        <dbReference type="SAM" id="Phobius"/>
    </source>
</evidence>
<evidence type="ECO:0000313" key="17">
    <source>
        <dbReference type="Proteomes" id="UP000176998"/>
    </source>
</evidence>
<dbReference type="GO" id="GO:0016126">
    <property type="term" value="P:sterol biosynthetic process"/>
    <property type="evidence" value="ECO:0007669"/>
    <property type="project" value="UniProtKB-KW"/>
</dbReference>
<comment type="caution">
    <text evidence="16">The sequence shown here is derived from an EMBL/GenBank/DDBJ whole genome shotgun (WGS) entry which is preliminary data.</text>
</comment>
<keyword evidence="17" id="KW-1185">Reference proteome</keyword>
<dbReference type="GO" id="GO:0016020">
    <property type="term" value="C:membrane"/>
    <property type="evidence" value="ECO:0007669"/>
    <property type="project" value="UniProtKB-SubCell"/>
</dbReference>
<dbReference type="PANTHER" id="PTHR14207">
    <property type="entry name" value="STEROL ISOMERASE"/>
    <property type="match status" value="1"/>
</dbReference>
<evidence type="ECO:0000256" key="11">
    <source>
        <dbReference type="ARBA" id="ARBA00023221"/>
    </source>
</evidence>
<evidence type="ECO:0000256" key="2">
    <source>
        <dbReference type="ARBA" id="ARBA00008337"/>
    </source>
</evidence>
<dbReference type="GO" id="GO:0004769">
    <property type="term" value="F:steroid Delta-isomerase activity"/>
    <property type="evidence" value="ECO:0007669"/>
    <property type="project" value="TreeGrafter"/>
</dbReference>
<dbReference type="PROSITE" id="PS51751">
    <property type="entry name" value="EXPERA"/>
    <property type="match status" value="1"/>
</dbReference>
<sequence length="237" mass="27225">MAAEIVMNTTIPAHPYFPTEALLPGYVANTFGAHALRGMFAAGATAILAPTYRIIKRTSPNLRNGEVATALWFTLSAFIHLFFEGYFSYNQSRMPASLHIFGQLWKEYSLSDSRYLTQDSFIVCMETITAFCWGPLSFACAYFIVTGHPLRHPLQIIISLGQLYGDVLYFATCSFDKLVDKMIYCRPEDFYFWCYYIFFNAFWIIIPFYLIVKSCAETKQVFIKVAELEKRSLKKDI</sequence>
<feature type="transmembrane region" description="Helical" evidence="14">
    <location>
        <begin position="152"/>
        <end position="170"/>
    </location>
</feature>
<comment type="similarity">
    <text evidence="2">Belongs to the EBP family.</text>
</comment>
<dbReference type="GO" id="GO:0000247">
    <property type="term" value="F:C-8 sterol isomerase activity"/>
    <property type="evidence" value="ECO:0007669"/>
    <property type="project" value="TreeGrafter"/>
</dbReference>
<accession>A0A1G4BNG4</accession>
<dbReference type="STRING" id="1209926.A0A1G4BNG4"/>
<evidence type="ECO:0000256" key="10">
    <source>
        <dbReference type="ARBA" id="ARBA00023166"/>
    </source>
</evidence>
<evidence type="ECO:0000256" key="8">
    <source>
        <dbReference type="ARBA" id="ARBA00023098"/>
    </source>
</evidence>
<feature type="domain" description="EXPERA" evidence="15">
    <location>
        <begin position="65"/>
        <end position="211"/>
    </location>
</feature>
<evidence type="ECO:0000259" key="15">
    <source>
        <dbReference type="PROSITE" id="PS51751"/>
    </source>
</evidence>